<name>A0AAN8KIV3_9TELE</name>
<comment type="caution">
    <text evidence="1">The sequence shown here is derived from an EMBL/GenBank/DDBJ whole genome shotgun (WGS) entry which is preliminary data.</text>
</comment>
<dbReference type="Proteomes" id="UP001356427">
    <property type="component" value="Unassembled WGS sequence"/>
</dbReference>
<keyword evidence="2" id="KW-1185">Reference proteome</keyword>
<protein>
    <submittedName>
        <fullName evidence="1">Uncharacterized protein</fullName>
    </submittedName>
</protein>
<gene>
    <name evidence="1" type="ORF">J4Q44_G00368520</name>
</gene>
<dbReference type="EMBL" id="JAGTTL010000038">
    <property type="protein sequence ID" value="KAK6292268.1"/>
    <property type="molecule type" value="Genomic_DNA"/>
</dbReference>
<proteinExistence type="predicted"/>
<evidence type="ECO:0000313" key="1">
    <source>
        <dbReference type="EMBL" id="KAK6292268.1"/>
    </source>
</evidence>
<organism evidence="1 2">
    <name type="scientific">Coregonus suidteri</name>
    <dbReference type="NCBI Taxonomy" id="861788"/>
    <lineage>
        <taxon>Eukaryota</taxon>
        <taxon>Metazoa</taxon>
        <taxon>Chordata</taxon>
        <taxon>Craniata</taxon>
        <taxon>Vertebrata</taxon>
        <taxon>Euteleostomi</taxon>
        <taxon>Actinopterygii</taxon>
        <taxon>Neopterygii</taxon>
        <taxon>Teleostei</taxon>
        <taxon>Protacanthopterygii</taxon>
        <taxon>Salmoniformes</taxon>
        <taxon>Salmonidae</taxon>
        <taxon>Coregoninae</taxon>
        <taxon>Coregonus</taxon>
    </lineage>
</organism>
<dbReference type="AlphaFoldDB" id="A0AAN8KIV3"/>
<evidence type="ECO:0000313" key="2">
    <source>
        <dbReference type="Proteomes" id="UP001356427"/>
    </source>
</evidence>
<reference evidence="1 2" key="1">
    <citation type="submission" date="2021-04" db="EMBL/GenBank/DDBJ databases">
        <authorList>
            <person name="De Guttry C."/>
            <person name="Zahm M."/>
            <person name="Klopp C."/>
            <person name="Cabau C."/>
            <person name="Louis A."/>
            <person name="Berthelot C."/>
            <person name="Parey E."/>
            <person name="Roest Crollius H."/>
            <person name="Montfort J."/>
            <person name="Robinson-Rechavi M."/>
            <person name="Bucao C."/>
            <person name="Bouchez O."/>
            <person name="Gislard M."/>
            <person name="Lluch J."/>
            <person name="Milhes M."/>
            <person name="Lampietro C."/>
            <person name="Lopez Roques C."/>
            <person name="Donnadieu C."/>
            <person name="Braasch I."/>
            <person name="Desvignes T."/>
            <person name="Postlethwait J."/>
            <person name="Bobe J."/>
            <person name="Wedekind C."/>
            <person name="Guiguen Y."/>
        </authorList>
    </citation>
    <scope>NUCLEOTIDE SEQUENCE [LARGE SCALE GENOMIC DNA]</scope>
    <source>
        <strain evidence="1">Cs_M1</strain>
        <tissue evidence="1">Blood</tissue>
    </source>
</reference>
<accession>A0AAN8KIV3</accession>
<sequence length="133" mass="14682">MWMGSQGMALAHRKYFLQDSKHISPPLLGTLYICEGCWGPVSAPGDRTSTLPESADFLTSTLPESDDFLTSTHSQSDDFLTSTHSQSLMTSLPPHTPRVCRLPYLHTLPESDFLTSTHSQSLLTSLPPHTPRV</sequence>